<dbReference type="Pfam" id="PF14520">
    <property type="entry name" value="HHH_5"/>
    <property type="match status" value="1"/>
</dbReference>
<dbReference type="GO" id="GO:0005737">
    <property type="term" value="C:cytoplasm"/>
    <property type="evidence" value="ECO:0007669"/>
    <property type="project" value="UniProtKB-SubCell"/>
</dbReference>
<evidence type="ECO:0000313" key="8">
    <source>
        <dbReference type="EMBL" id="RAR60297.1"/>
    </source>
</evidence>
<dbReference type="SUPFAM" id="SSF46929">
    <property type="entry name" value="DNA helicase RuvA subunit, C-terminal domain"/>
    <property type="match status" value="1"/>
</dbReference>
<evidence type="ECO:0000256" key="3">
    <source>
        <dbReference type="ARBA" id="ARBA00023125"/>
    </source>
</evidence>
<comment type="caution">
    <text evidence="8">The sequence shown here is derived from an EMBL/GenBank/DDBJ whole genome shotgun (WGS) entry which is preliminary data.</text>
</comment>
<evidence type="ECO:0000256" key="1">
    <source>
        <dbReference type="ARBA" id="ARBA00022490"/>
    </source>
</evidence>
<dbReference type="Pfam" id="PF01330">
    <property type="entry name" value="RuvA_N"/>
    <property type="match status" value="1"/>
</dbReference>
<dbReference type="InterPro" id="IPR013849">
    <property type="entry name" value="DNA_helicase_Holl-junc_RuvA_I"/>
</dbReference>
<protein>
    <recommendedName>
        <fullName evidence="6">Holliday junction branch migration complex subunit RuvA</fullName>
    </recommendedName>
</protein>
<gene>
    <name evidence="6" type="primary">ruvA</name>
    <name evidence="8" type="ORF">BCL93_107101</name>
</gene>
<dbReference type="CDD" id="cd14332">
    <property type="entry name" value="UBA_RuvA_C"/>
    <property type="match status" value="1"/>
</dbReference>
<evidence type="ECO:0000256" key="2">
    <source>
        <dbReference type="ARBA" id="ARBA00022763"/>
    </source>
</evidence>
<keyword evidence="8" id="KW-0547">Nucleotide-binding</keyword>
<dbReference type="InterPro" id="IPR036267">
    <property type="entry name" value="RuvA_C_sf"/>
</dbReference>
<evidence type="ECO:0000313" key="9">
    <source>
        <dbReference type="Proteomes" id="UP000249700"/>
    </source>
</evidence>
<feature type="region of interest" description="Domain I" evidence="6">
    <location>
        <begin position="36"/>
        <end position="99"/>
    </location>
</feature>
<evidence type="ECO:0000256" key="4">
    <source>
        <dbReference type="ARBA" id="ARBA00023172"/>
    </source>
</evidence>
<dbReference type="Gene3D" id="1.10.8.10">
    <property type="entry name" value="DNA helicase RuvA subunit, C-terminal domain"/>
    <property type="match status" value="1"/>
</dbReference>
<dbReference type="GO" id="GO:0000400">
    <property type="term" value="F:four-way junction DNA binding"/>
    <property type="evidence" value="ECO:0007669"/>
    <property type="project" value="UniProtKB-UniRule"/>
</dbReference>
<comment type="domain">
    <text evidence="6">Has three domains with a flexible linker between the domains II and III and assumes an 'L' shape. Domain III is highly mobile and contacts RuvB.</text>
</comment>
<keyword evidence="3 6" id="KW-0238">DNA-binding</keyword>
<dbReference type="GO" id="GO:0006310">
    <property type="term" value="P:DNA recombination"/>
    <property type="evidence" value="ECO:0007669"/>
    <property type="project" value="UniProtKB-UniRule"/>
</dbReference>
<keyword evidence="8" id="KW-0067">ATP-binding</keyword>
<keyword evidence="5 6" id="KW-0234">DNA repair</keyword>
<accession>A0A328XT55</accession>
<keyword evidence="1 6" id="KW-0963">Cytoplasm</keyword>
<dbReference type="HAMAP" id="MF_00031">
    <property type="entry name" value="DNA_HJ_migration_RuvA"/>
    <property type="match status" value="1"/>
</dbReference>
<dbReference type="SMART" id="SM00278">
    <property type="entry name" value="HhH1"/>
    <property type="match status" value="2"/>
</dbReference>
<evidence type="ECO:0000256" key="5">
    <source>
        <dbReference type="ARBA" id="ARBA00023204"/>
    </source>
</evidence>
<comment type="function">
    <text evidence="6">The RuvA-RuvB-RuvC complex processes Holliday junction (HJ) DNA during genetic recombination and DNA repair, while the RuvA-RuvB complex plays an important role in the rescue of blocked DNA replication forks via replication fork reversal (RFR). RuvA specifically binds to HJ cruciform DNA, conferring on it an open structure. The RuvB hexamer acts as an ATP-dependent pump, pulling dsDNA into and through the RuvAB complex. HJ branch migration allows RuvC to scan DNA until it finds its consensus sequence, where it cleaves and resolves the cruciform DNA.</text>
</comment>
<dbReference type="GO" id="GO:0009378">
    <property type="term" value="F:four-way junction helicase activity"/>
    <property type="evidence" value="ECO:0007669"/>
    <property type="project" value="InterPro"/>
</dbReference>
<sequence length="239" mass="25870">MIQHSLTRSLKSSLKSSLKNYLKSYLEKYLKDRDGMIGRLRGTLLEKQPPWLVVDVGGVGYELEASMTTLLALPGVGETIQLHTHLTVREDAHLLFGFAREKERALFRALIKVNGVGPKLALAILSGMDEDQFIRCVMDDDVKALTRLPGVGKKTAERLVIEMRDRFPHWTQATEGALAGLEQAAGTGASASDSRADAEAALVALGYKPTEAAKMIAAQDEGLSTEALIKGALARKLAG</sequence>
<reference evidence="8 9" key="1">
    <citation type="submission" date="2018-06" db="EMBL/GenBank/DDBJ databases">
        <title>Comparative analysis of microorganisms from saline springs in Andes Mountain Range, Colombia.</title>
        <authorList>
            <person name="Rubin E."/>
        </authorList>
    </citation>
    <scope>NUCLEOTIDE SEQUENCE [LARGE SCALE GENOMIC DNA]</scope>
    <source>
        <strain evidence="8 9">USBA-857</strain>
    </source>
</reference>
<dbReference type="SUPFAM" id="SSF50249">
    <property type="entry name" value="Nucleic acid-binding proteins"/>
    <property type="match status" value="1"/>
</dbReference>
<comment type="subcellular location">
    <subcellularLocation>
        <location evidence="6">Cytoplasm</location>
    </subcellularLocation>
</comment>
<dbReference type="Proteomes" id="UP000249700">
    <property type="component" value="Unassembled WGS sequence"/>
</dbReference>
<feature type="domain" description="Helix-hairpin-helix DNA-binding motif class 1" evidence="7">
    <location>
        <begin position="143"/>
        <end position="162"/>
    </location>
</feature>
<feature type="domain" description="Helix-hairpin-helix DNA-binding motif class 1" evidence="7">
    <location>
        <begin position="108"/>
        <end position="127"/>
    </location>
</feature>
<dbReference type="Pfam" id="PF07499">
    <property type="entry name" value="RuvA_C"/>
    <property type="match status" value="1"/>
</dbReference>
<dbReference type="InterPro" id="IPR003583">
    <property type="entry name" value="Hlx-hairpin-Hlx_DNA-bd_motif"/>
</dbReference>
<comment type="subunit">
    <text evidence="6">Homotetramer. Forms an RuvA(8)-RuvB(12)-Holliday junction (HJ) complex. HJ DNA is sandwiched between 2 RuvA tetramers; dsDNA enters through RuvA and exits via RuvB. An RuvB hexamer assembles on each DNA strand where it exits the tetramer. Each RuvB hexamer is contacted by two RuvA subunits (via domain III) on 2 adjacent RuvB subunits; this complex drives branch migration. In the full resolvosome a probable DNA-RuvA(4)-RuvB(12)-RuvC(2) complex forms which resolves the HJ.</text>
</comment>
<dbReference type="Gene3D" id="2.40.50.140">
    <property type="entry name" value="Nucleic acid-binding proteins"/>
    <property type="match status" value="1"/>
</dbReference>
<proteinExistence type="inferred from homology"/>
<dbReference type="SUPFAM" id="SSF47781">
    <property type="entry name" value="RuvA domain 2-like"/>
    <property type="match status" value="1"/>
</dbReference>
<dbReference type="GO" id="GO:0005524">
    <property type="term" value="F:ATP binding"/>
    <property type="evidence" value="ECO:0007669"/>
    <property type="project" value="InterPro"/>
</dbReference>
<keyword evidence="2 6" id="KW-0227">DNA damage</keyword>
<dbReference type="GO" id="GO:0009379">
    <property type="term" value="C:Holliday junction helicase complex"/>
    <property type="evidence" value="ECO:0007669"/>
    <property type="project" value="InterPro"/>
</dbReference>
<dbReference type="InterPro" id="IPR010994">
    <property type="entry name" value="RuvA_2-like"/>
</dbReference>
<dbReference type="GO" id="GO:0006281">
    <property type="term" value="P:DNA repair"/>
    <property type="evidence" value="ECO:0007669"/>
    <property type="project" value="UniProtKB-UniRule"/>
</dbReference>
<keyword evidence="4 6" id="KW-0233">DNA recombination</keyword>
<dbReference type="InterPro" id="IPR000085">
    <property type="entry name" value="RuvA"/>
</dbReference>
<organism evidence="8 9">
    <name type="scientific">Onishia taeanensis</name>
    <dbReference type="NCBI Taxonomy" id="284577"/>
    <lineage>
        <taxon>Bacteria</taxon>
        <taxon>Pseudomonadati</taxon>
        <taxon>Pseudomonadota</taxon>
        <taxon>Gammaproteobacteria</taxon>
        <taxon>Oceanospirillales</taxon>
        <taxon>Halomonadaceae</taxon>
        <taxon>Onishia</taxon>
    </lineage>
</organism>
<dbReference type="Gene3D" id="1.10.150.20">
    <property type="entry name" value="5' to 3' exonuclease, C-terminal subdomain"/>
    <property type="match status" value="1"/>
</dbReference>
<keyword evidence="8" id="KW-0378">Hydrolase</keyword>
<evidence type="ECO:0000256" key="6">
    <source>
        <dbReference type="HAMAP-Rule" id="MF_00031"/>
    </source>
</evidence>
<feature type="region of interest" description="Domain III" evidence="6">
    <location>
        <begin position="190"/>
        <end position="239"/>
    </location>
</feature>
<dbReference type="GO" id="GO:0048476">
    <property type="term" value="C:Holliday junction resolvase complex"/>
    <property type="evidence" value="ECO:0007669"/>
    <property type="project" value="UniProtKB-UniRule"/>
</dbReference>
<dbReference type="AlphaFoldDB" id="A0A328XT55"/>
<evidence type="ECO:0000259" key="7">
    <source>
        <dbReference type="SMART" id="SM00278"/>
    </source>
</evidence>
<comment type="caution">
    <text evidence="6">Lacks conserved residue(s) required for the propagation of feature annotation.</text>
</comment>
<dbReference type="EMBL" id="QLSX01000007">
    <property type="protein sequence ID" value="RAR60297.1"/>
    <property type="molecule type" value="Genomic_DNA"/>
</dbReference>
<dbReference type="InterPro" id="IPR011114">
    <property type="entry name" value="RuvA_C"/>
</dbReference>
<name>A0A328XT55_9GAMM</name>
<dbReference type="InterPro" id="IPR012340">
    <property type="entry name" value="NA-bd_OB-fold"/>
</dbReference>
<dbReference type="NCBIfam" id="TIGR00084">
    <property type="entry name" value="ruvA"/>
    <property type="match status" value="1"/>
</dbReference>
<keyword evidence="8" id="KW-0347">Helicase</keyword>
<comment type="similarity">
    <text evidence="6">Belongs to the RuvA family.</text>
</comment>